<dbReference type="PANTHER" id="PTHR46796">
    <property type="entry name" value="HTH-TYPE TRANSCRIPTIONAL ACTIVATOR RHAS-RELATED"/>
    <property type="match status" value="1"/>
</dbReference>
<gene>
    <name evidence="5" type="ORF">E0W60_29845</name>
</gene>
<dbReference type="SUPFAM" id="SSF52317">
    <property type="entry name" value="Class I glutamine amidotransferase-like"/>
    <property type="match status" value="1"/>
</dbReference>
<dbReference type="InterPro" id="IPR018062">
    <property type="entry name" value="HTH_AraC-typ_CS"/>
</dbReference>
<dbReference type="Pfam" id="PF01965">
    <property type="entry name" value="DJ-1_PfpI"/>
    <property type="match status" value="1"/>
</dbReference>
<dbReference type="SUPFAM" id="SSF46689">
    <property type="entry name" value="Homeodomain-like"/>
    <property type="match status" value="2"/>
</dbReference>
<protein>
    <submittedName>
        <fullName evidence="5">Helix-turn-helix domain-containing protein</fullName>
    </submittedName>
</protein>
<evidence type="ECO:0000313" key="5">
    <source>
        <dbReference type="EMBL" id="QBY55294.1"/>
    </source>
</evidence>
<dbReference type="Gene3D" id="1.10.10.60">
    <property type="entry name" value="Homeodomain-like"/>
    <property type="match status" value="1"/>
</dbReference>
<sequence>MPDAQLAPASINWFSTSTDRFKCSARRVGILLFDGFSLLGAGLVAELFHTANKVSSPASGKKLAYDVCFISVDGGSIACSASVRVWTDGLDARQQPGFDLLFIAGGDGARTAAADERLLRWLRAVHPKTAAVKPIAEGRAVLIAAGILKPMEPPHGATVHPLRAAEAAEAASDQYEPMKGALTVIKRDLGLDVARAVAARVMPTWSAKLMPPLADVGMTSAADKILAAARWLQNHCEQSISIADAAQVAAMSERNFLRRFKVEMGVTPSDYLLQARLDSACGLLAETDLPVDKVARRCGMGNGDRLAKIFRKRMSISPTVFRQRSKSQADG</sequence>
<name>A0A4P7LGH5_9BURK</name>
<dbReference type="InterPro" id="IPR029062">
    <property type="entry name" value="Class_I_gatase-like"/>
</dbReference>
<evidence type="ECO:0000256" key="1">
    <source>
        <dbReference type="ARBA" id="ARBA00023015"/>
    </source>
</evidence>
<dbReference type="RefSeq" id="WP_135706561.1">
    <property type="nucleotide sequence ID" value="NZ_CP038636.1"/>
</dbReference>
<dbReference type="GO" id="GO:0003700">
    <property type="term" value="F:DNA-binding transcription factor activity"/>
    <property type="evidence" value="ECO:0007669"/>
    <property type="project" value="InterPro"/>
</dbReference>
<dbReference type="Pfam" id="PF12833">
    <property type="entry name" value="HTH_18"/>
    <property type="match status" value="1"/>
</dbReference>
<keyword evidence="3" id="KW-0804">Transcription</keyword>
<dbReference type="GO" id="GO:0043565">
    <property type="term" value="F:sequence-specific DNA binding"/>
    <property type="evidence" value="ECO:0007669"/>
    <property type="project" value="InterPro"/>
</dbReference>
<organism evidence="5 6">
    <name type="scientific">Cupriavidus oxalaticus</name>
    <dbReference type="NCBI Taxonomy" id="96344"/>
    <lineage>
        <taxon>Bacteria</taxon>
        <taxon>Pseudomonadati</taxon>
        <taxon>Pseudomonadota</taxon>
        <taxon>Betaproteobacteria</taxon>
        <taxon>Burkholderiales</taxon>
        <taxon>Burkholderiaceae</taxon>
        <taxon>Cupriavidus</taxon>
    </lineage>
</organism>
<dbReference type="PROSITE" id="PS00041">
    <property type="entry name" value="HTH_ARAC_FAMILY_1"/>
    <property type="match status" value="1"/>
</dbReference>
<dbReference type="SMART" id="SM00342">
    <property type="entry name" value="HTH_ARAC"/>
    <property type="match status" value="1"/>
</dbReference>
<reference evidence="5 6" key="1">
    <citation type="submission" date="2019-03" db="EMBL/GenBank/DDBJ databases">
        <title>Efficiently degradation of phenoxyalkanoic acid herbicides by Cupriavidus oxalaticus strain X32.</title>
        <authorList>
            <person name="Sheng X."/>
        </authorList>
    </citation>
    <scope>NUCLEOTIDE SEQUENCE [LARGE SCALE GENOMIC DNA]</scope>
    <source>
        <strain evidence="5 6">X32</strain>
        <plasmid evidence="5 6">unnamed1</plasmid>
    </source>
</reference>
<dbReference type="Proteomes" id="UP000295294">
    <property type="component" value="Plasmid unnamed1"/>
</dbReference>
<dbReference type="OrthoDB" id="6831751at2"/>
<geneLocation type="plasmid" evidence="5">
    <name>unnamed1</name>
</geneLocation>
<evidence type="ECO:0000259" key="4">
    <source>
        <dbReference type="PROSITE" id="PS01124"/>
    </source>
</evidence>
<dbReference type="Gene3D" id="3.40.50.880">
    <property type="match status" value="1"/>
</dbReference>
<dbReference type="InterPro" id="IPR018060">
    <property type="entry name" value="HTH_AraC"/>
</dbReference>
<evidence type="ECO:0000256" key="3">
    <source>
        <dbReference type="ARBA" id="ARBA00023163"/>
    </source>
</evidence>
<keyword evidence="2" id="KW-0238">DNA-binding</keyword>
<dbReference type="KEGG" id="cox:E0W60_29845"/>
<feature type="domain" description="HTH araC/xylS-type" evidence="4">
    <location>
        <begin position="226"/>
        <end position="324"/>
    </location>
</feature>
<dbReference type="InterPro" id="IPR050204">
    <property type="entry name" value="AraC_XylS_family_regulators"/>
</dbReference>
<proteinExistence type="predicted"/>
<keyword evidence="1" id="KW-0805">Transcription regulation</keyword>
<dbReference type="InterPro" id="IPR009057">
    <property type="entry name" value="Homeodomain-like_sf"/>
</dbReference>
<dbReference type="AlphaFoldDB" id="A0A4P7LGH5"/>
<dbReference type="EMBL" id="CP038636">
    <property type="protein sequence ID" value="QBY55294.1"/>
    <property type="molecule type" value="Genomic_DNA"/>
</dbReference>
<dbReference type="PROSITE" id="PS01124">
    <property type="entry name" value="HTH_ARAC_FAMILY_2"/>
    <property type="match status" value="1"/>
</dbReference>
<dbReference type="InterPro" id="IPR002818">
    <property type="entry name" value="DJ-1/PfpI"/>
</dbReference>
<accession>A0A4P7LGH5</accession>
<evidence type="ECO:0000256" key="2">
    <source>
        <dbReference type="ARBA" id="ARBA00023125"/>
    </source>
</evidence>
<keyword evidence="5" id="KW-0614">Plasmid</keyword>
<evidence type="ECO:0000313" key="6">
    <source>
        <dbReference type="Proteomes" id="UP000295294"/>
    </source>
</evidence>